<evidence type="ECO:0000256" key="3">
    <source>
        <dbReference type="ARBA" id="ARBA00022679"/>
    </source>
</evidence>
<dbReference type="HOGENOM" id="CLU_013985_5_3_1"/>
<dbReference type="OMA" id="ICCRLET"/>
<dbReference type="InterPro" id="IPR051556">
    <property type="entry name" value="N-term/lysine_N-AcTrnsfr"/>
</dbReference>
<gene>
    <name evidence="15" type="ORF">TRIADDRAFT_23961</name>
</gene>
<evidence type="ECO:0000256" key="5">
    <source>
        <dbReference type="ARBA" id="ARBA00039121"/>
    </source>
</evidence>
<dbReference type="PROSITE" id="PS51186">
    <property type="entry name" value="GNAT"/>
    <property type="match status" value="1"/>
</dbReference>
<comment type="catalytic activity">
    <reaction evidence="6">
        <text>N-terminal L-methionyl-L-seryl-[protein] + acetyl-CoA = N-terminal N(alpha)-acetyl-L-methionyl-L-seryl-[protein] + CoA + H(+)</text>
        <dbReference type="Rhea" id="RHEA:50568"/>
        <dbReference type="Rhea" id="RHEA-COMP:12728"/>
        <dbReference type="Rhea" id="RHEA-COMP:12729"/>
        <dbReference type="ChEBI" id="CHEBI:15378"/>
        <dbReference type="ChEBI" id="CHEBI:57287"/>
        <dbReference type="ChEBI" id="CHEBI:57288"/>
        <dbReference type="ChEBI" id="CHEBI:133400"/>
        <dbReference type="ChEBI" id="CHEBI:133401"/>
        <dbReference type="EC" id="2.3.1.258"/>
    </reaction>
</comment>
<evidence type="ECO:0000313" key="16">
    <source>
        <dbReference type="Proteomes" id="UP000009022"/>
    </source>
</evidence>
<evidence type="ECO:0000256" key="8">
    <source>
        <dbReference type="ARBA" id="ARBA00048490"/>
    </source>
</evidence>
<dbReference type="InterPro" id="IPR016181">
    <property type="entry name" value="Acyl_CoA_acyltransferase"/>
</dbReference>
<dbReference type="SUPFAM" id="SSF55729">
    <property type="entry name" value="Acyl-CoA N-acyltransferases (Nat)"/>
    <property type="match status" value="1"/>
</dbReference>
<dbReference type="GO" id="GO:0120518">
    <property type="term" value="F:protein N-terminal-methionine acetyltransferase activity"/>
    <property type="evidence" value="ECO:0007669"/>
    <property type="project" value="UniProtKB-EC"/>
</dbReference>
<evidence type="ECO:0000256" key="6">
    <source>
        <dbReference type="ARBA" id="ARBA00048251"/>
    </source>
</evidence>
<evidence type="ECO:0000259" key="14">
    <source>
        <dbReference type="PROSITE" id="PS51186"/>
    </source>
</evidence>
<sequence length="151" mass="17267">MIELGDITPHNVKQLKKLNSVIFPVSYNEKFYKDVLTSGDYAKFAFYNDIIVGGVCCRVDSSDNRRRLYIMTLGCLAAYRCLGIGTVMLKHVLKLAETDGHIDSVYLHVQINNDTAMAFYKNFGFEVIETKSSYYKRIEPSDAYVLEKKLK</sequence>
<reference evidence="15 16" key="1">
    <citation type="journal article" date="2008" name="Nature">
        <title>The Trichoplax genome and the nature of placozoans.</title>
        <authorList>
            <person name="Srivastava M."/>
            <person name="Begovic E."/>
            <person name="Chapman J."/>
            <person name="Putnam N.H."/>
            <person name="Hellsten U."/>
            <person name="Kawashima T."/>
            <person name="Kuo A."/>
            <person name="Mitros T."/>
            <person name="Salamov A."/>
            <person name="Carpenter M.L."/>
            <person name="Signorovitch A.Y."/>
            <person name="Moreno M.A."/>
            <person name="Kamm K."/>
            <person name="Grimwood J."/>
            <person name="Schmutz J."/>
            <person name="Shapiro H."/>
            <person name="Grigoriev I.V."/>
            <person name="Buss L.W."/>
            <person name="Schierwater B."/>
            <person name="Dellaporta S.L."/>
            <person name="Rokhsar D.S."/>
        </authorList>
    </citation>
    <scope>NUCLEOTIDE SEQUENCE [LARGE SCALE GENOMIC DNA]</scope>
    <source>
        <strain evidence="15 16">Grell-BS-1999</strain>
    </source>
</reference>
<evidence type="ECO:0000256" key="1">
    <source>
        <dbReference type="ARBA" id="ARBA00004496"/>
    </source>
</evidence>
<evidence type="ECO:0000256" key="9">
    <source>
        <dbReference type="ARBA" id="ARBA00048618"/>
    </source>
</evidence>
<comment type="catalytic activity">
    <reaction evidence="9">
        <text>N-terminal L-methionyl-L-lysyl-[protein] + acetyl-CoA = N-terminal N(alpha)-acetyl-L-methionyl-L-lysyl-[protein] + CoA + H(+)</text>
        <dbReference type="Rhea" id="RHEA:50580"/>
        <dbReference type="Rhea" id="RHEA-COMP:12734"/>
        <dbReference type="Rhea" id="RHEA-COMP:12735"/>
        <dbReference type="ChEBI" id="CHEBI:15378"/>
        <dbReference type="ChEBI" id="CHEBI:57287"/>
        <dbReference type="ChEBI" id="CHEBI:57288"/>
        <dbReference type="ChEBI" id="CHEBI:133406"/>
        <dbReference type="ChEBI" id="CHEBI:133407"/>
        <dbReference type="EC" id="2.3.1.258"/>
    </reaction>
</comment>
<dbReference type="Gene3D" id="3.40.630.30">
    <property type="match status" value="1"/>
</dbReference>
<evidence type="ECO:0000256" key="7">
    <source>
        <dbReference type="ARBA" id="ARBA00048335"/>
    </source>
</evidence>
<dbReference type="EC" id="2.3.1.258" evidence="5"/>
<dbReference type="CTD" id="6752868"/>
<evidence type="ECO:0000313" key="15">
    <source>
        <dbReference type="EMBL" id="EDV25622.1"/>
    </source>
</evidence>
<dbReference type="PANTHER" id="PTHR42919:SF8">
    <property type="entry name" value="N-ALPHA-ACETYLTRANSFERASE 50"/>
    <property type="match status" value="1"/>
</dbReference>
<evidence type="ECO:0000256" key="12">
    <source>
        <dbReference type="ARBA" id="ARBA00049103"/>
    </source>
</evidence>
<dbReference type="GeneID" id="6752868"/>
<dbReference type="GO" id="GO:0007064">
    <property type="term" value="P:mitotic sister chromatid cohesion"/>
    <property type="evidence" value="ECO:0000318"/>
    <property type="project" value="GO_Central"/>
</dbReference>
<comment type="catalytic activity">
    <reaction evidence="7">
        <text>N-terminal L-methionyl-L-tyrosyl-[protein] + acetyl-CoA = N-terminal N(alpha)-acetyl-L-methionyl-L-tyrosyl-[protein] + CoA + H(+)</text>
        <dbReference type="Rhea" id="RHEA:50532"/>
        <dbReference type="Rhea" id="RHEA-COMP:12717"/>
        <dbReference type="Rhea" id="RHEA-COMP:12718"/>
        <dbReference type="ChEBI" id="CHEBI:15378"/>
        <dbReference type="ChEBI" id="CHEBI:57287"/>
        <dbReference type="ChEBI" id="CHEBI:57288"/>
        <dbReference type="ChEBI" id="CHEBI:133384"/>
        <dbReference type="ChEBI" id="CHEBI:133385"/>
        <dbReference type="EC" id="2.3.1.258"/>
    </reaction>
</comment>
<dbReference type="eggNOG" id="KOG3138">
    <property type="taxonomic scope" value="Eukaryota"/>
</dbReference>
<dbReference type="InParanoid" id="B3RW80"/>
<dbReference type="STRING" id="10228.B3RW80"/>
<accession>B3RW80</accession>
<protein>
    <recommendedName>
        <fullName evidence="5">N-terminal methionine N(alpha)-acetyltransferase NatE</fullName>
        <ecNumber evidence="5">2.3.1.258</ecNumber>
    </recommendedName>
</protein>
<keyword evidence="3" id="KW-0808">Transferase</keyword>
<proteinExistence type="predicted"/>
<evidence type="ECO:0000256" key="2">
    <source>
        <dbReference type="ARBA" id="ARBA00022490"/>
    </source>
</evidence>
<dbReference type="KEGG" id="tad:TRIADDRAFT_23961"/>
<comment type="catalytic activity">
    <reaction evidence="11">
        <text>N-terminal L-methionyl-L-alanyl-[protein] + acetyl-CoA = N-terminal N(alpha)-acetyl-L-methionyl-L-alanyl-[protein] + CoA + H(+)</text>
        <dbReference type="Rhea" id="RHEA:50564"/>
        <dbReference type="Rhea" id="RHEA-COMP:12726"/>
        <dbReference type="Rhea" id="RHEA-COMP:12727"/>
        <dbReference type="ChEBI" id="CHEBI:15378"/>
        <dbReference type="ChEBI" id="CHEBI:57287"/>
        <dbReference type="ChEBI" id="CHEBI:57288"/>
        <dbReference type="ChEBI" id="CHEBI:133398"/>
        <dbReference type="ChEBI" id="CHEBI:133399"/>
        <dbReference type="EC" id="2.3.1.258"/>
    </reaction>
</comment>
<organism evidence="15 16">
    <name type="scientific">Trichoplax adhaerens</name>
    <name type="common">Trichoplax reptans</name>
    <dbReference type="NCBI Taxonomy" id="10228"/>
    <lineage>
        <taxon>Eukaryota</taxon>
        <taxon>Metazoa</taxon>
        <taxon>Placozoa</taxon>
        <taxon>Uniplacotomia</taxon>
        <taxon>Trichoplacea</taxon>
        <taxon>Trichoplacidae</taxon>
        <taxon>Trichoplax</taxon>
    </lineage>
</organism>
<evidence type="ECO:0000256" key="10">
    <source>
        <dbReference type="ARBA" id="ARBA00048799"/>
    </source>
</evidence>
<dbReference type="GO" id="GO:0031415">
    <property type="term" value="C:NatA complex"/>
    <property type="evidence" value="ECO:0000318"/>
    <property type="project" value="GO_Central"/>
</dbReference>
<dbReference type="FunFam" id="3.40.630.30:FF:000078">
    <property type="entry name" value="N-alpha-acetyltransferase 50"/>
    <property type="match status" value="1"/>
</dbReference>
<comment type="subcellular location">
    <subcellularLocation>
        <location evidence="1">Cytoplasm</location>
    </subcellularLocation>
</comment>
<dbReference type="Pfam" id="PF00583">
    <property type="entry name" value="Acetyltransf_1"/>
    <property type="match status" value="1"/>
</dbReference>
<dbReference type="EMBL" id="DS985244">
    <property type="protein sequence ID" value="EDV25622.1"/>
    <property type="molecule type" value="Genomic_DNA"/>
</dbReference>
<dbReference type="Proteomes" id="UP000009022">
    <property type="component" value="Unassembled WGS sequence"/>
</dbReference>
<keyword evidence="2" id="KW-0963">Cytoplasm</keyword>
<evidence type="ECO:0000256" key="4">
    <source>
        <dbReference type="ARBA" id="ARBA00023315"/>
    </source>
</evidence>
<evidence type="ECO:0000256" key="13">
    <source>
        <dbReference type="ARBA" id="ARBA00049454"/>
    </source>
</evidence>
<dbReference type="PhylomeDB" id="B3RW80"/>
<dbReference type="InterPro" id="IPR000182">
    <property type="entry name" value="GNAT_dom"/>
</dbReference>
<dbReference type="PANTHER" id="PTHR42919">
    <property type="entry name" value="N-ALPHA-ACETYLTRANSFERASE"/>
    <property type="match status" value="1"/>
</dbReference>
<dbReference type="OrthoDB" id="47374at2759"/>
<comment type="catalytic activity">
    <reaction evidence="8">
        <text>N-terminal L-methionyl-L-phenylalanyl-[protein] + acetyl-CoA = N-terminal N(alpha)-acetyl-L-methionyl-L-phenylalanyl-[protein] + CoA + H(+)</text>
        <dbReference type="Rhea" id="RHEA:50528"/>
        <dbReference type="Rhea" id="RHEA-COMP:12715"/>
        <dbReference type="Rhea" id="RHEA-COMP:12716"/>
        <dbReference type="ChEBI" id="CHEBI:15378"/>
        <dbReference type="ChEBI" id="CHEBI:57287"/>
        <dbReference type="ChEBI" id="CHEBI:57288"/>
        <dbReference type="ChEBI" id="CHEBI:133382"/>
        <dbReference type="ChEBI" id="CHEBI:133383"/>
        <dbReference type="EC" id="2.3.1.258"/>
    </reaction>
</comment>
<comment type="catalytic activity">
    <reaction evidence="12">
        <text>N-terminal L-methionyl-L-leucyl-[protein] + acetyl-CoA = N-terminal N(alpha)-acetyl-L-methionyl-L-leucyl-[protein] + CoA + H(+)</text>
        <dbReference type="Rhea" id="RHEA:50520"/>
        <dbReference type="Rhea" id="RHEA-COMP:12711"/>
        <dbReference type="Rhea" id="RHEA-COMP:12712"/>
        <dbReference type="ChEBI" id="CHEBI:15378"/>
        <dbReference type="ChEBI" id="CHEBI:57287"/>
        <dbReference type="ChEBI" id="CHEBI:57288"/>
        <dbReference type="ChEBI" id="CHEBI:133377"/>
        <dbReference type="ChEBI" id="CHEBI:133378"/>
        <dbReference type="EC" id="2.3.1.258"/>
    </reaction>
</comment>
<keyword evidence="16" id="KW-1185">Reference proteome</keyword>
<dbReference type="CDD" id="cd04301">
    <property type="entry name" value="NAT_SF"/>
    <property type="match status" value="1"/>
</dbReference>
<keyword evidence="4" id="KW-0012">Acyltransferase</keyword>
<feature type="domain" description="N-acetyltransferase" evidence="14">
    <location>
        <begin position="2"/>
        <end position="151"/>
    </location>
</feature>
<comment type="catalytic activity">
    <reaction evidence="10">
        <text>N-terminal L-methionyl-L-valyl-[protein] + acetyl-CoA = N-terminal N(alpha)-acetyl-L-methionyl-L-valyl-[protein] + CoA + H(+)</text>
        <dbReference type="Rhea" id="RHEA:50572"/>
        <dbReference type="Rhea" id="RHEA-COMP:12730"/>
        <dbReference type="Rhea" id="RHEA-COMP:12731"/>
        <dbReference type="ChEBI" id="CHEBI:15378"/>
        <dbReference type="ChEBI" id="CHEBI:57287"/>
        <dbReference type="ChEBI" id="CHEBI:57288"/>
        <dbReference type="ChEBI" id="CHEBI:133402"/>
        <dbReference type="ChEBI" id="CHEBI:133403"/>
        <dbReference type="EC" id="2.3.1.258"/>
    </reaction>
</comment>
<comment type="catalytic activity">
    <reaction evidence="13">
        <text>N-terminal L-methionyl-L-threonyl-[protein] + acetyl-CoA = N-terminal N(alpha)-acetyl-L-methionyl-L-threonyl-[protein] + CoA + H(+)</text>
        <dbReference type="Rhea" id="RHEA:50576"/>
        <dbReference type="Rhea" id="RHEA-COMP:12732"/>
        <dbReference type="Rhea" id="RHEA-COMP:12733"/>
        <dbReference type="ChEBI" id="CHEBI:15378"/>
        <dbReference type="ChEBI" id="CHEBI:57287"/>
        <dbReference type="ChEBI" id="CHEBI:57288"/>
        <dbReference type="ChEBI" id="CHEBI:133404"/>
        <dbReference type="ChEBI" id="CHEBI:133405"/>
        <dbReference type="EC" id="2.3.1.258"/>
    </reaction>
</comment>
<name>B3RW80_TRIAD</name>
<dbReference type="RefSeq" id="XP_002111655.1">
    <property type="nucleotide sequence ID" value="XM_002111619.1"/>
</dbReference>
<evidence type="ECO:0000256" key="11">
    <source>
        <dbReference type="ARBA" id="ARBA00049002"/>
    </source>
</evidence>
<dbReference type="AlphaFoldDB" id="B3RW80"/>